<dbReference type="EMBL" id="CDSF01000080">
    <property type="protein sequence ID" value="CEO97828.1"/>
    <property type="molecule type" value="Genomic_DNA"/>
</dbReference>
<keyword evidence="3" id="KW-1185">Reference proteome</keyword>
<keyword evidence="1" id="KW-0732">Signal</keyword>
<dbReference type="AlphaFoldDB" id="A0A0G4IR25"/>
<evidence type="ECO:0000313" key="2">
    <source>
        <dbReference type="EMBL" id="CEO97828.1"/>
    </source>
</evidence>
<feature type="chain" id="PRO_5005193490" description="C-type lectin domain-containing protein" evidence="1">
    <location>
        <begin position="21"/>
        <end position="137"/>
    </location>
</feature>
<evidence type="ECO:0000256" key="1">
    <source>
        <dbReference type="SAM" id="SignalP"/>
    </source>
</evidence>
<name>A0A0G4IR25_PLABS</name>
<accession>A0A0G4IR25</accession>
<evidence type="ECO:0000313" key="3">
    <source>
        <dbReference type="Proteomes" id="UP000039324"/>
    </source>
</evidence>
<protein>
    <recommendedName>
        <fullName evidence="4">C-type lectin domain-containing protein</fullName>
    </recommendedName>
</protein>
<organism evidence="2 3">
    <name type="scientific">Plasmodiophora brassicae</name>
    <name type="common">Clubroot disease agent</name>
    <dbReference type="NCBI Taxonomy" id="37360"/>
    <lineage>
        <taxon>Eukaryota</taxon>
        <taxon>Sar</taxon>
        <taxon>Rhizaria</taxon>
        <taxon>Endomyxa</taxon>
        <taxon>Phytomyxea</taxon>
        <taxon>Plasmodiophorida</taxon>
        <taxon>Plasmodiophoridae</taxon>
        <taxon>Plasmodiophora</taxon>
    </lineage>
</organism>
<gene>
    <name evidence="2" type="ORF">PBRA_005942</name>
</gene>
<evidence type="ECO:0008006" key="4">
    <source>
        <dbReference type="Google" id="ProtNLM"/>
    </source>
</evidence>
<reference evidence="2 3" key="1">
    <citation type="submission" date="2015-02" db="EMBL/GenBank/DDBJ databases">
        <authorList>
            <person name="Chooi Y.-H."/>
        </authorList>
    </citation>
    <scope>NUCLEOTIDE SEQUENCE [LARGE SCALE GENOMIC DNA]</scope>
    <source>
        <strain evidence="2">E3</strain>
    </source>
</reference>
<proteinExistence type="predicted"/>
<feature type="signal peptide" evidence="1">
    <location>
        <begin position="1"/>
        <end position="20"/>
    </location>
</feature>
<sequence length="137" mass="14157">MFVSGVSIGILLSLVGYAGAGPADTSAIATPACTLGDYLIPTNANGAAKLMTYEDAALECSGAWSLGVADVGDSHRIGLGSLIKFCNIPTNGAWVNSYNGKTYNGLPLFMVPKDYSVFADITGGQVFPVICRISKSN</sequence>
<dbReference type="Proteomes" id="UP000039324">
    <property type="component" value="Unassembled WGS sequence"/>
</dbReference>